<dbReference type="EMBL" id="OIVN01004476">
    <property type="protein sequence ID" value="SPD17655.1"/>
    <property type="molecule type" value="Genomic_DNA"/>
</dbReference>
<proteinExistence type="predicted"/>
<sequence>MVSVETTVKVLRPSRKARAKFPSVRPCGLAKLQEFSSPARGGLPIRASIYDVVPCRGGSRVLSGLEGHFVLVSSPSPSSTSRLPPLCNVKRGILTQLEEEIALCGRPALNAVRATNSLALKSASGTWLASLLGLDEAIDFDWIHTGVLDNSKGGNSHSEHGDIHESHSLDAHKDLGL</sequence>
<evidence type="ECO:0000256" key="1">
    <source>
        <dbReference type="SAM" id="MobiDB-lite"/>
    </source>
</evidence>
<reference evidence="2" key="1">
    <citation type="submission" date="2018-02" db="EMBL/GenBank/DDBJ databases">
        <authorList>
            <person name="Cohen D.B."/>
            <person name="Kent A.D."/>
        </authorList>
    </citation>
    <scope>NUCLEOTIDE SEQUENCE</scope>
</reference>
<organism evidence="2">
    <name type="scientific">Fagus sylvatica</name>
    <name type="common">Beechnut</name>
    <dbReference type="NCBI Taxonomy" id="28930"/>
    <lineage>
        <taxon>Eukaryota</taxon>
        <taxon>Viridiplantae</taxon>
        <taxon>Streptophyta</taxon>
        <taxon>Embryophyta</taxon>
        <taxon>Tracheophyta</taxon>
        <taxon>Spermatophyta</taxon>
        <taxon>Magnoliopsida</taxon>
        <taxon>eudicotyledons</taxon>
        <taxon>Gunneridae</taxon>
        <taxon>Pentapetalae</taxon>
        <taxon>rosids</taxon>
        <taxon>fabids</taxon>
        <taxon>Fagales</taxon>
        <taxon>Fagaceae</taxon>
        <taxon>Fagus</taxon>
    </lineage>
</organism>
<feature type="region of interest" description="Disordered" evidence="1">
    <location>
        <begin position="153"/>
        <end position="177"/>
    </location>
</feature>
<accession>A0A2N9HZZ0</accession>
<dbReference type="AlphaFoldDB" id="A0A2N9HZZ0"/>
<evidence type="ECO:0000313" key="2">
    <source>
        <dbReference type="EMBL" id="SPD17655.1"/>
    </source>
</evidence>
<gene>
    <name evidence="2" type="ORF">FSB_LOCUS45537</name>
</gene>
<protein>
    <submittedName>
        <fullName evidence="2">Uncharacterized protein</fullName>
    </submittedName>
</protein>
<feature type="compositionally biased region" description="Basic and acidic residues" evidence="1">
    <location>
        <begin position="157"/>
        <end position="177"/>
    </location>
</feature>
<name>A0A2N9HZZ0_FAGSY</name>